<dbReference type="InterPro" id="IPR023370">
    <property type="entry name" value="TrmO-like_N"/>
</dbReference>
<evidence type="ECO:0000313" key="4">
    <source>
        <dbReference type="EMBL" id="KGI21768.1"/>
    </source>
</evidence>
<evidence type="ECO:0000256" key="2">
    <source>
        <dbReference type="ARBA" id="ARBA00033753"/>
    </source>
</evidence>
<dbReference type="EMBL" id="JRPQ01000125">
    <property type="protein sequence ID" value="KGI21768.1"/>
    <property type="molecule type" value="Genomic_DNA"/>
</dbReference>
<feature type="domain" description="TsaA-like" evidence="3">
    <location>
        <begin position="7"/>
        <end position="149"/>
    </location>
</feature>
<dbReference type="PROSITE" id="PS01318">
    <property type="entry name" value="TSAA_1"/>
    <property type="match status" value="1"/>
</dbReference>
<evidence type="ECO:0000256" key="1">
    <source>
        <dbReference type="ARBA" id="ARBA00022691"/>
    </source>
</evidence>
<comment type="caution">
    <text evidence="4">The sequence shown here is derived from an EMBL/GenBank/DDBJ whole genome shotgun (WGS) entry which is preliminary data.</text>
</comment>
<dbReference type="InterPro" id="IPR036413">
    <property type="entry name" value="YaeB-like_sf"/>
</dbReference>
<evidence type="ECO:0000313" key="5">
    <source>
        <dbReference type="Proteomes" id="UP000029723"/>
    </source>
</evidence>
<dbReference type="Gene3D" id="3.30.2310.10">
    <property type="entry name" value="YaeB-like"/>
    <property type="match status" value="1"/>
</dbReference>
<accession>A0A098YT32</accession>
<organism evidence="4 5">
    <name type="scientific">Hoylesella timonensis S9-PR14</name>
    <dbReference type="NCBI Taxonomy" id="1401062"/>
    <lineage>
        <taxon>Bacteria</taxon>
        <taxon>Pseudomonadati</taxon>
        <taxon>Bacteroidota</taxon>
        <taxon>Bacteroidia</taxon>
        <taxon>Bacteroidales</taxon>
        <taxon>Prevotellaceae</taxon>
        <taxon>Hoylesella</taxon>
    </lineage>
</organism>
<evidence type="ECO:0000259" key="3">
    <source>
        <dbReference type="PROSITE" id="PS51668"/>
    </source>
</evidence>
<protein>
    <submittedName>
        <fullName evidence="4">Methyltransferase</fullName>
    </submittedName>
</protein>
<keyword evidence="4" id="KW-0489">Methyltransferase</keyword>
<dbReference type="InterPro" id="IPR036414">
    <property type="entry name" value="YaeB_N_sf"/>
</dbReference>
<dbReference type="PROSITE" id="PS51668">
    <property type="entry name" value="TSAA_2"/>
    <property type="match status" value="1"/>
</dbReference>
<dbReference type="PANTHER" id="PTHR12818:SF0">
    <property type="entry name" value="TRNA (ADENINE(37)-N6)-METHYLTRANSFERASE"/>
    <property type="match status" value="1"/>
</dbReference>
<dbReference type="SUPFAM" id="SSF118196">
    <property type="entry name" value="YaeB-like"/>
    <property type="match status" value="1"/>
</dbReference>
<dbReference type="Proteomes" id="UP000029723">
    <property type="component" value="Unassembled WGS sequence"/>
</dbReference>
<proteinExistence type="inferred from homology"/>
<dbReference type="InterPro" id="IPR040372">
    <property type="entry name" value="YaeB-like"/>
</dbReference>
<name>A0A098YT32_9BACT</name>
<dbReference type="RefSeq" id="WP_036928077.1">
    <property type="nucleotide sequence ID" value="NZ_JRPQ01000125.1"/>
</dbReference>
<dbReference type="Gene3D" id="2.40.30.70">
    <property type="entry name" value="YaeB-like"/>
    <property type="match status" value="1"/>
</dbReference>
<keyword evidence="4" id="KW-0808">Transferase</keyword>
<keyword evidence="1" id="KW-0949">S-adenosyl-L-methionine</keyword>
<comment type="similarity">
    <text evidence="2">Belongs to the tRNA methyltransferase O family.</text>
</comment>
<sequence>MNDEFVLRPIAYFHSPFASKFGIPKQSGVVPQLAGTVVFEPAFRDVHALRGIEGFDYLWLVWKFSANPHDATHLLVRPPLLGGNEKVGVFASRSPFRPNPIGLSSVRLQRVEWESECGPVLHVLGGDLMDGTPIYDIKPYLPFTDSHADARSGFTDLSKLKHLDVRMPAEFSSAFTAEERQTLLAILALDPRPAYHAEDTKTYGMPFADKEVKFRVIGGKTVEVVSVER</sequence>
<dbReference type="GO" id="GO:0008168">
    <property type="term" value="F:methyltransferase activity"/>
    <property type="evidence" value="ECO:0007669"/>
    <property type="project" value="UniProtKB-KW"/>
</dbReference>
<dbReference type="OrthoDB" id="9804309at2"/>
<dbReference type="InterPro" id="IPR041369">
    <property type="entry name" value="TrmO_C"/>
</dbReference>
<dbReference type="CDD" id="cd09281">
    <property type="entry name" value="UPF0066"/>
    <property type="match status" value="1"/>
</dbReference>
<dbReference type="Pfam" id="PF01980">
    <property type="entry name" value="TrmO_N"/>
    <property type="match status" value="1"/>
</dbReference>
<dbReference type="NCBIfam" id="TIGR00104">
    <property type="entry name" value="tRNA_TsaA"/>
    <property type="match status" value="1"/>
</dbReference>
<dbReference type="PANTHER" id="PTHR12818">
    <property type="entry name" value="TRNA (ADENINE(37)-N6)-METHYLTRANSFERASE"/>
    <property type="match status" value="1"/>
</dbReference>
<dbReference type="GO" id="GO:0032259">
    <property type="term" value="P:methylation"/>
    <property type="evidence" value="ECO:0007669"/>
    <property type="project" value="UniProtKB-KW"/>
</dbReference>
<reference evidence="4 5" key="1">
    <citation type="submission" date="2014-07" db="EMBL/GenBank/DDBJ databases">
        <authorList>
            <person name="McCorrison J."/>
            <person name="Sanka R."/>
            <person name="Torralba M."/>
            <person name="Gillis M."/>
            <person name="Haft D.H."/>
            <person name="Methe B."/>
            <person name="Sutton G."/>
            <person name="Nelson K.E."/>
        </authorList>
    </citation>
    <scope>NUCLEOTIDE SEQUENCE [LARGE SCALE GENOMIC DNA]</scope>
    <source>
        <strain evidence="4 5">S9-PR14</strain>
    </source>
</reference>
<dbReference type="AlphaFoldDB" id="A0A098YT32"/>
<dbReference type="Pfam" id="PF18389">
    <property type="entry name" value="TrmO_C"/>
    <property type="match status" value="1"/>
</dbReference>
<dbReference type="InterPro" id="IPR023368">
    <property type="entry name" value="UPF0066_cons_site"/>
</dbReference>
<gene>
    <name evidence="4" type="ORF">HMPREF9304_08350</name>
</gene>